<dbReference type="Proteomes" id="UP000255425">
    <property type="component" value="Unassembled WGS sequence"/>
</dbReference>
<name>A0A380GZX8_9STAP</name>
<dbReference type="GeneID" id="93796181"/>
<dbReference type="Pfam" id="PF01408">
    <property type="entry name" value="GFO_IDH_MocA"/>
    <property type="match status" value="1"/>
</dbReference>
<dbReference type="InterPro" id="IPR010091">
    <property type="entry name" value="Thiazolinyl_imide_reductase"/>
</dbReference>
<organism evidence="2 3">
    <name type="scientific">Staphylococcus saccharolyticus</name>
    <dbReference type="NCBI Taxonomy" id="33028"/>
    <lineage>
        <taxon>Bacteria</taxon>
        <taxon>Bacillati</taxon>
        <taxon>Bacillota</taxon>
        <taxon>Bacilli</taxon>
        <taxon>Bacillales</taxon>
        <taxon>Staphylococcaceae</taxon>
        <taxon>Staphylococcus</taxon>
    </lineage>
</organism>
<gene>
    <name evidence="2" type="ORF">NCTC11807_00094</name>
</gene>
<dbReference type="EMBL" id="UHDZ01000001">
    <property type="protein sequence ID" value="SUM67019.1"/>
    <property type="molecule type" value="Genomic_DNA"/>
</dbReference>
<accession>A0A380GZX8</accession>
<dbReference type="InterPro" id="IPR000683">
    <property type="entry name" value="Gfo/Idh/MocA-like_OxRdtase_N"/>
</dbReference>
<dbReference type="GO" id="GO:0000166">
    <property type="term" value="F:nucleotide binding"/>
    <property type="evidence" value="ECO:0007669"/>
    <property type="project" value="InterPro"/>
</dbReference>
<dbReference type="RefSeq" id="WP_232619736.1">
    <property type="nucleotide sequence ID" value="NZ_CP066042.1"/>
</dbReference>
<evidence type="ECO:0000259" key="1">
    <source>
        <dbReference type="Pfam" id="PF01408"/>
    </source>
</evidence>
<reference evidence="2 3" key="1">
    <citation type="submission" date="2018-06" db="EMBL/GenBank/DDBJ databases">
        <authorList>
            <consortium name="Pathogen Informatics"/>
            <person name="Doyle S."/>
        </authorList>
    </citation>
    <scope>NUCLEOTIDE SEQUENCE [LARGE SCALE GENOMIC DNA]</scope>
    <source>
        <strain evidence="2 3">NCTC11807</strain>
    </source>
</reference>
<keyword evidence="3" id="KW-1185">Reference proteome</keyword>
<protein>
    <submittedName>
        <fullName evidence="2">Polyketide synthase</fullName>
    </submittedName>
</protein>
<dbReference type="PANTHER" id="PTHR43377:SF1">
    <property type="entry name" value="BILIVERDIN REDUCTASE A"/>
    <property type="match status" value="1"/>
</dbReference>
<evidence type="ECO:0000313" key="3">
    <source>
        <dbReference type="Proteomes" id="UP000255425"/>
    </source>
</evidence>
<dbReference type="PANTHER" id="PTHR43377">
    <property type="entry name" value="BILIVERDIN REDUCTASE A"/>
    <property type="match status" value="1"/>
</dbReference>
<evidence type="ECO:0000313" key="2">
    <source>
        <dbReference type="EMBL" id="SUM67019.1"/>
    </source>
</evidence>
<proteinExistence type="predicted"/>
<dbReference type="InterPro" id="IPR036291">
    <property type="entry name" value="NAD(P)-bd_dom_sf"/>
</dbReference>
<dbReference type="Gene3D" id="3.40.50.720">
    <property type="entry name" value="NAD(P)-binding Rossmann-like Domain"/>
    <property type="match status" value="1"/>
</dbReference>
<dbReference type="InterPro" id="IPR051450">
    <property type="entry name" value="Gfo/Idh/MocA_Oxidoreductases"/>
</dbReference>
<feature type="domain" description="Gfo/Idh/MocA-like oxidoreductase N-terminal" evidence="1">
    <location>
        <begin position="3"/>
        <end position="98"/>
    </location>
</feature>
<sequence>MKNCIVCGSRFGQFYLEALKCIPNVNIIGILANGSERSIACANYYNVNLYKSVEELPENIDFACVAIKSEVQGGQGNLIAERMLEKGIDVIFEQPISEKEYAFLFSLDNKEQRYFAICNLYSHLPSVKNLIENYRMIKKEQKVKYINIDFATQLSFPVAQILSKLLPESVNAHFTMLEQNAGPYQFATAIIKGIQLNLNAHNIVVEQEKERFMKILFSIKIGFEGGELNLVDPHGFAYWRPFIYFPDRYNIPSSLYDKPPTGMTYQYILSTYDEPEFTQQSIFTELWPRIIAEEINIYLEINQSDLHHFNTIAQSQINTALIWKKIMQSFGYPLLVAIDCYKVFDVKHLVQHHSKNENTIDCMTRLENVCAQSMLYVLCRHLDR</sequence>
<dbReference type="SUPFAM" id="SSF51735">
    <property type="entry name" value="NAD(P)-binding Rossmann-fold domains"/>
    <property type="match status" value="1"/>
</dbReference>
<dbReference type="AlphaFoldDB" id="A0A380GZX8"/>
<dbReference type="NCBIfam" id="TIGR01761">
    <property type="entry name" value="thiaz-red"/>
    <property type="match status" value="1"/>
</dbReference>